<comment type="subcellular location">
    <subcellularLocation>
        <location evidence="1">Nucleus</location>
    </subcellularLocation>
</comment>
<dbReference type="GO" id="GO:0005634">
    <property type="term" value="C:nucleus"/>
    <property type="evidence" value="ECO:0007669"/>
    <property type="project" value="UniProtKB-SubCell"/>
</dbReference>
<keyword evidence="2" id="KW-0805">Transcription regulation</keyword>
<proteinExistence type="predicted"/>
<feature type="domain" description="Myb-like" evidence="5">
    <location>
        <begin position="8"/>
        <end position="62"/>
    </location>
</feature>
<keyword evidence="4" id="KW-0539">Nucleus</keyword>
<dbReference type="Proteomes" id="UP000228380">
    <property type="component" value="Chromosome 4"/>
</dbReference>
<evidence type="ECO:0000313" key="7">
    <source>
        <dbReference type="Proteomes" id="UP000228380"/>
    </source>
</evidence>
<sequence length="74" mass="8477">MASSSMSSSRTSESSWTSRQNKLFEEALARYDEATPDRWQKVAEAVGDKSTEEVKRHYELLIKDINRIESGRVP</sequence>
<dbReference type="OrthoDB" id="118550at2759"/>
<evidence type="ECO:0000259" key="5">
    <source>
        <dbReference type="PROSITE" id="PS50090"/>
    </source>
</evidence>
<dbReference type="PROSITE" id="PS50090">
    <property type="entry name" value="MYB_LIKE"/>
    <property type="match status" value="1"/>
</dbReference>
<keyword evidence="3" id="KW-0804">Transcription</keyword>
<organism evidence="7 8">
    <name type="scientific">Phoenix dactylifera</name>
    <name type="common">Date palm</name>
    <dbReference type="NCBI Taxonomy" id="42345"/>
    <lineage>
        <taxon>Eukaryota</taxon>
        <taxon>Viridiplantae</taxon>
        <taxon>Streptophyta</taxon>
        <taxon>Embryophyta</taxon>
        <taxon>Tracheophyta</taxon>
        <taxon>Spermatophyta</taxon>
        <taxon>Magnoliopsida</taxon>
        <taxon>Liliopsida</taxon>
        <taxon>Arecaceae</taxon>
        <taxon>Coryphoideae</taxon>
        <taxon>Phoeniceae</taxon>
        <taxon>Phoenix</taxon>
    </lineage>
</organism>
<evidence type="ECO:0000256" key="3">
    <source>
        <dbReference type="ARBA" id="ARBA00023163"/>
    </source>
</evidence>
<reference evidence="7" key="1">
    <citation type="journal article" date="2019" name="Nat. Commun.">
        <title>Genome-wide association mapping of date palm fruit traits.</title>
        <authorList>
            <person name="Hazzouri K.M."/>
            <person name="Gros-Balthazard M."/>
            <person name="Flowers J.M."/>
            <person name="Copetti D."/>
            <person name="Lemansour A."/>
            <person name="Lebrun M."/>
            <person name="Masmoudi K."/>
            <person name="Ferrand S."/>
            <person name="Dhar M.I."/>
            <person name="Fresquez Z.A."/>
            <person name="Rosas U."/>
            <person name="Zhang J."/>
            <person name="Talag J."/>
            <person name="Lee S."/>
            <person name="Kudrna D."/>
            <person name="Powell R.F."/>
            <person name="Leitch I.J."/>
            <person name="Krueger R.R."/>
            <person name="Wing R.A."/>
            <person name="Amiri K.M.A."/>
            <person name="Purugganan M.D."/>
        </authorList>
    </citation>
    <scope>NUCLEOTIDE SEQUENCE [LARGE SCALE GENOMIC DNA]</scope>
    <source>
        <strain evidence="7">cv. Khalas</strain>
    </source>
</reference>
<dbReference type="InterPro" id="IPR044636">
    <property type="entry name" value="RADIALIS-like"/>
</dbReference>
<dbReference type="FunFam" id="1.10.10.60:FF:000154">
    <property type="entry name" value="Transcription factor SRM1"/>
    <property type="match status" value="1"/>
</dbReference>
<dbReference type="InterPro" id="IPR017884">
    <property type="entry name" value="SANT_dom"/>
</dbReference>
<dbReference type="SMART" id="SM00717">
    <property type="entry name" value="SANT"/>
    <property type="match status" value="1"/>
</dbReference>
<reference evidence="8" key="2">
    <citation type="submission" date="2025-08" db="UniProtKB">
        <authorList>
            <consortium name="RefSeq"/>
        </authorList>
    </citation>
    <scope>IDENTIFICATION</scope>
    <source>
        <tissue evidence="8">Young leaves</tissue>
    </source>
</reference>
<dbReference type="KEGG" id="pda:103722066"/>
<dbReference type="GeneID" id="103722066"/>
<dbReference type="InterPro" id="IPR001005">
    <property type="entry name" value="SANT/Myb"/>
</dbReference>
<name>A0A8B8JCJ8_PHODC</name>
<dbReference type="PANTHER" id="PTHR43952:SF75">
    <property type="entry name" value="PROTEIN RADIALIS-LIKE 6"/>
    <property type="match status" value="1"/>
</dbReference>
<dbReference type="InterPro" id="IPR009057">
    <property type="entry name" value="Homeodomain-like_sf"/>
</dbReference>
<accession>A0A8B8JCJ8</accession>
<dbReference type="GO" id="GO:0003700">
    <property type="term" value="F:DNA-binding transcription factor activity"/>
    <property type="evidence" value="ECO:0007669"/>
    <property type="project" value="InterPro"/>
</dbReference>
<dbReference type="Pfam" id="PF23082">
    <property type="entry name" value="Myb_DNA-binding_2"/>
    <property type="match status" value="1"/>
</dbReference>
<protein>
    <submittedName>
        <fullName evidence="8">Protein RADIALIS-like 4</fullName>
    </submittedName>
</protein>
<evidence type="ECO:0000259" key="6">
    <source>
        <dbReference type="PROSITE" id="PS51293"/>
    </source>
</evidence>
<keyword evidence="7" id="KW-1185">Reference proteome</keyword>
<dbReference type="Gene3D" id="1.10.10.60">
    <property type="entry name" value="Homeodomain-like"/>
    <property type="match status" value="1"/>
</dbReference>
<dbReference type="SUPFAM" id="SSF46689">
    <property type="entry name" value="Homeodomain-like"/>
    <property type="match status" value="1"/>
</dbReference>
<gene>
    <name evidence="8" type="primary">LOC103722066</name>
</gene>
<evidence type="ECO:0000256" key="4">
    <source>
        <dbReference type="ARBA" id="ARBA00023242"/>
    </source>
</evidence>
<evidence type="ECO:0000313" key="8">
    <source>
        <dbReference type="RefSeq" id="XP_026666198.1"/>
    </source>
</evidence>
<evidence type="ECO:0000256" key="1">
    <source>
        <dbReference type="ARBA" id="ARBA00004123"/>
    </source>
</evidence>
<dbReference type="PANTHER" id="PTHR43952">
    <property type="entry name" value="MYB FAMILY TRANSCRIPTION FACTOR-RELATED"/>
    <property type="match status" value="1"/>
</dbReference>
<dbReference type="RefSeq" id="XP_026666198.1">
    <property type="nucleotide sequence ID" value="XM_026810397.2"/>
</dbReference>
<evidence type="ECO:0000256" key="2">
    <source>
        <dbReference type="ARBA" id="ARBA00023015"/>
    </source>
</evidence>
<dbReference type="PROSITE" id="PS51293">
    <property type="entry name" value="SANT"/>
    <property type="match status" value="1"/>
</dbReference>
<feature type="domain" description="SANT" evidence="6">
    <location>
        <begin position="11"/>
        <end position="66"/>
    </location>
</feature>
<dbReference type="CDD" id="cd00167">
    <property type="entry name" value="SANT"/>
    <property type="match status" value="1"/>
</dbReference>
<dbReference type="AlphaFoldDB" id="A0A8B8JCJ8"/>